<dbReference type="PROSITE" id="PS00018">
    <property type="entry name" value="EF_HAND_1"/>
    <property type="match status" value="2"/>
</dbReference>
<evidence type="ECO:0000259" key="4">
    <source>
        <dbReference type="PROSITE" id="PS50222"/>
    </source>
</evidence>
<dbReference type="Gene3D" id="1.10.238.10">
    <property type="entry name" value="EF-hand"/>
    <property type="match status" value="1"/>
</dbReference>
<dbReference type="InterPro" id="IPR011992">
    <property type="entry name" value="EF-hand-dom_pair"/>
</dbReference>
<evidence type="ECO:0000256" key="1">
    <source>
        <dbReference type="ARBA" id="ARBA00022837"/>
    </source>
</evidence>
<feature type="compositionally biased region" description="Basic and acidic residues" evidence="2">
    <location>
        <begin position="73"/>
        <end position="85"/>
    </location>
</feature>
<keyword evidence="1" id="KW-0106">Calcium</keyword>
<dbReference type="Pfam" id="PF13499">
    <property type="entry name" value="EF-hand_7"/>
    <property type="match status" value="1"/>
</dbReference>
<feature type="compositionally biased region" description="Basic and acidic residues" evidence="2">
    <location>
        <begin position="11"/>
        <end position="22"/>
    </location>
</feature>
<feature type="compositionally biased region" description="Polar residues" evidence="2">
    <location>
        <begin position="1"/>
        <end position="10"/>
    </location>
</feature>
<feature type="region of interest" description="Disordered" evidence="2">
    <location>
        <begin position="72"/>
        <end position="95"/>
    </location>
</feature>
<dbReference type="InterPro" id="IPR010699">
    <property type="entry name" value="DUF1275"/>
</dbReference>
<evidence type="ECO:0000256" key="2">
    <source>
        <dbReference type="SAM" id="MobiDB-lite"/>
    </source>
</evidence>
<dbReference type="InterPro" id="IPR002048">
    <property type="entry name" value="EF_hand_dom"/>
</dbReference>
<dbReference type="Pfam" id="PF06912">
    <property type="entry name" value="DUF1275"/>
    <property type="match status" value="1"/>
</dbReference>
<dbReference type="SMART" id="SM00054">
    <property type="entry name" value="EFh"/>
    <property type="match status" value="2"/>
</dbReference>
<accession>A0A7S4RYR5</accession>
<dbReference type="AlphaFoldDB" id="A0A7S4RYR5"/>
<sequence>MKSTKMSPSTKRNEVQENDIPHDMPNSQEDNEIERANDIDDNPQIPSPNSAPQKETNIHAKDLERSFPNVSFRKHEVRPALKDDGNSVASRSSTSSRRRSSFFSSSFIKKKRGNIVEFYKTRAARPLDQRALSERLFAIGAGVCLAFNSGYINGCCLSGLISESGSVMQAVSAFTGSYTRAGLALADGDASFFGFEASMIGAFIGGSCISALINPRPKPWQLGPTYGPTFIIGSILLAISSTLASTHPEDKSLFYFASAANGLQNGMTSMYSANLIRTSHLTGTSTDIGLIIGQMLRGNFANSFKLGVLVSLAVSFWAGSLTSFYAVSKFRGFALIFNAAFFFLIGIGCVVFVILTNKITVWQAVTGKWHWSRALNALDVTQDALENDGACMGMFDRLDVDGDGFLEADELHLALKTSGMRISKKGIKALIAVGDTDGDGKISRDEWFELMQGNLSGTIESSV</sequence>
<feature type="transmembrane region" description="Helical" evidence="3">
    <location>
        <begin position="306"/>
        <end position="327"/>
    </location>
</feature>
<evidence type="ECO:0000313" key="5">
    <source>
        <dbReference type="EMBL" id="CAE4629149.1"/>
    </source>
</evidence>
<evidence type="ECO:0000256" key="3">
    <source>
        <dbReference type="SAM" id="Phobius"/>
    </source>
</evidence>
<name>A0A7S4RYR5_9STRA</name>
<proteinExistence type="predicted"/>
<feature type="transmembrane region" description="Helical" evidence="3">
    <location>
        <begin position="193"/>
        <end position="213"/>
    </location>
</feature>
<gene>
    <name evidence="5" type="ORF">DBRI00130_LOCUS26435</name>
</gene>
<keyword evidence="3" id="KW-1133">Transmembrane helix</keyword>
<dbReference type="SUPFAM" id="SSF47473">
    <property type="entry name" value="EF-hand"/>
    <property type="match status" value="1"/>
</dbReference>
<dbReference type="EMBL" id="HBNS01033786">
    <property type="protein sequence ID" value="CAE4629149.1"/>
    <property type="molecule type" value="Transcribed_RNA"/>
</dbReference>
<feature type="domain" description="EF-hand" evidence="4">
    <location>
        <begin position="386"/>
        <end position="421"/>
    </location>
</feature>
<feature type="transmembrane region" description="Helical" evidence="3">
    <location>
        <begin position="333"/>
        <end position="355"/>
    </location>
</feature>
<dbReference type="PANTHER" id="PTHR37314:SF4">
    <property type="entry name" value="UPF0700 TRANSMEMBRANE PROTEIN YOAK"/>
    <property type="match status" value="1"/>
</dbReference>
<protein>
    <recommendedName>
        <fullName evidence="4">EF-hand domain-containing protein</fullName>
    </recommendedName>
</protein>
<feature type="domain" description="EF-hand" evidence="4">
    <location>
        <begin position="422"/>
        <end position="457"/>
    </location>
</feature>
<dbReference type="PROSITE" id="PS50222">
    <property type="entry name" value="EF_HAND_2"/>
    <property type="match status" value="2"/>
</dbReference>
<organism evidence="5">
    <name type="scientific">Ditylum brightwellii</name>
    <dbReference type="NCBI Taxonomy" id="49249"/>
    <lineage>
        <taxon>Eukaryota</taxon>
        <taxon>Sar</taxon>
        <taxon>Stramenopiles</taxon>
        <taxon>Ochrophyta</taxon>
        <taxon>Bacillariophyta</taxon>
        <taxon>Mediophyceae</taxon>
        <taxon>Lithodesmiophycidae</taxon>
        <taxon>Lithodesmiales</taxon>
        <taxon>Lithodesmiaceae</taxon>
        <taxon>Ditylum</taxon>
    </lineage>
</organism>
<dbReference type="PANTHER" id="PTHR37314">
    <property type="entry name" value="SLR0142 PROTEIN"/>
    <property type="match status" value="1"/>
</dbReference>
<dbReference type="GO" id="GO:0005509">
    <property type="term" value="F:calcium ion binding"/>
    <property type="evidence" value="ECO:0007669"/>
    <property type="project" value="InterPro"/>
</dbReference>
<dbReference type="CDD" id="cd00051">
    <property type="entry name" value="EFh"/>
    <property type="match status" value="1"/>
</dbReference>
<feature type="transmembrane region" description="Helical" evidence="3">
    <location>
        <begin position="136"/>
        <end position="161"/>
    </location>
</feature>
<feature type="region of interest" description="Disordered" evidence="2">
    <location>
        <begin position="1"/>
        <end position="54"/>
    </location>
</feature>
<feature type="transmembrane region" description="Helical" evidence="3">
    <location>
        <begin position="225"/>
        <end position="244"/>
    </location>
</feature>
<keyword evidence="3" id="KW-0812">Transmembrane</keyword>
<dbReference type="InterPro" id="IPR018247">
    <property type="entry name" value="EF_Hand_1_Ca_BS"/>
</dbReference>
<reference evidence="5" key="1">
    <citation type="submission" date="2021-01" db="EMBL/GenBank/DDBJ databases">
        <authorList>
            <person name="Corre E."/>
            <person name="Pelletier E."/>
            <person name="Niang G."/>
            <person name="Scheremetjew M."/>
            <person name="Finn R."/>
            <person name="Kale V."/>
            <person name="Holt S."/>
            <person name="Cochrane G."/>
            <person name="Meng A."/>
            <person name="Brown T."/>
            <person name="Cohen L."/>
        </authorList>
    </citation>
    <scope>NUCLEOTIDE SEQUENCE</scope>
    <source>
        <strain evidence="5">GSO104</strain>
    </source>
</reference>
<keyword evidence="3" id="KW-0472">Membrane</keyword>